<comment type="caution">
    <text evidence="1">The sequence shown here is derived from an EMBL/GenBank/DDBJ whole genome shotgun (WGS) entry which is preliminary data.</text>
</comment>
<dbReference type="AlphaFoldDB" id="A0A2V4C308"/>
<dbReference type="Proteomes" id="UP000247681">
    <property type="component" value="Unassembled WGS sequence"/>
</dbReference>
<sequence>MSPIKKTLNTPDKPSIKKTIGDDSKKILAPFIKLNTHILFFQKKLSVITDAIQILIRFERFEKSLKNDINVKKIIKIRFILLTKGIKNIIKYIGDIDLVKSIDKGGSKKKIKIDKTTP</sequence>
<evidence type="ECO:0000313" key="1">
    <source>
        <dbReference type="EMBL" id="PXY45701.1"/>
    </source>
</evidence>
<evidence type="ECO:0000313" key="2">
    <source>
        <dbReference type="Proteomes" id="UP000247681"/>
    </source>
</evidence>
<organism evidence="1 2">
    <name type="scientific">Flavobacterium hydrophilum</name>
    <dbReference type="NCBI Taxonomy" id="2211445"/>
    <lineage>
        <taxon>Bacteria</taxon>
        <taxon>Pseudomonadati</taxon>
        <taxon>Bacteroidota</taxon>
        <taxon>Flavobacteriia</taxon>
        <taxon>Flavobacteriales</taxon>
        <taxon>Flavobacteriaceae</taxon>
        <taxon>Flavobacterium</taxon>
    </lineage>
</organism>
<keyword evidence="2" id="KW-1185">Reference proteome</keyword>
<proteinExistence type="predicted"/>
<dbReference type="EMBL" id="QJHL01000001">
    <property type="protein sequence ID" value="PXY45701.1"/>
    <property type="molecule type" value="Genomic_DNA"/>
</dbReference>
<accession>A0A2V4C308</accession>
<name>A0A2V4C308_9FLAO</name>
<protein>
    <submittedName>
        <fullName evidence="1">Uncharacterized protein</fullName>
    </submittedName>
</protein>
<reference evidence="1 2" key="1">
    <citation type="submission" date="2018-05" db="EMBL/GenBank/DDBJ databases">
        <title>Flavobacterium sp. strain IMCC34758, incomplete genome.</title>
        <authorList>
            <person name="Joung Y."/>
        </authorList>
    </citation>
    <scope>NUCLEOTIDE SEQUENCE [LARGE SCALE GENOMIC DNA]</scope>
    <source>
        <strain evidence="1 2">IMCC34758</strain>
    </source>
</reference>
<gene>
    <name evidence="1" type="ORF">DMB68_00460</name>
</gene>